<dbReference type="AlphaFoldDB" id="A0A212QSJ4"/>
<reference evidence="3" key="1">
    <citation type="submission" date="2017-06" db="EMBL/GenBank/DDBJ databases">
        <authorList>
            <person name="Varghese N."/>
            <person name="Submissions S."/>
        </authorList>
    </citation>
    <scope>NUCLEOTIDE SEQUENCE [LARGE SCALE GENOMIC DNA]</scope>
    <source>
        <strain evidence="3">JAD2</strain>
    </source>
</reference>
<feature type="transmembrane region" description="Helical" evidence="1">
    <location>
        <begin position="166"/>
        <end position="188"/>
    </location>
</feature>
<feature type="transmembrane region" description="Helical" evidence="1">
    <location>
        <begin position="229"/>
        <end position="251"/>
    </location>
</feature>
<dbReference type="InterPro" id="IPR051790">
    <property type="entry name" value="Cytochrome_c-biogenesis_DsbD"/>
</dbReference>
<feature type="transmembrane region" description="Helical" evidence="1">
    <location>
        <begin position="132"/>
        <end position="154"/>
    </location>
</feature>
<dbReference type="EMBL" id="FYEK01000022">
    <property type="protein sequence ID" value="SNB62584.1"/>
    <property type="molecule type" value="Genomic_DNA"/>
</dbReference>
<name>A0A212QSJ4_9CHLR</name>
<keyword evidence="1" id="KW-0812">Transmembrane</keyword>
<feature type="transmembrane region" description="Helical" evidence="1">
    <location>
        <begin position="52"/>
        <end position="80"/>
    </location>
</feature>
<keyword evidence="1" id="KW-1133">Transmembrane helix</keyword>
<dbReference type="RefSeq" id="WP_143597531.1">
    <property type="nucleotide sequence ID" value="NZ_FYEK01000022.1"/>
</dbReference>
<gene>
    <name evidence="2" type="ORF">SAMN02746019_00005510</name>
</gene>
<keyword evidence="3" id="KW-1185">Reference proteome</keyword>
<dbReference type="FunCoup" id="A0A212QSJ4">
    <property type="interactions" value="96"/>
</dbReference>
<evidence type="ECO:0000313" key="3">
    <source>
        <dbReference type="Proteomes" id="UP000197025"/>
    </source>
</evidence>
<dbReference type="PANTHER" id="PTHR31272:SF4">
    <property type="entry name" value="CYTOCHROME C-TYPE BIOGENESIS PROTEIN HI_1454-RELATED"/>
    <property type="match status" value="1"/>
</dbReference>
<evidence type="ECO:0000313" key="2">
    <source>
        <dbReference type="EMBL" id="SNB62584.1"/>
    </source>
</evidence>
<sequence>MQAGEAIPFSLRWRVFSHALAFVLGFSVVFVFAWGGAATLLGQLFFGGRDLLAALGGTLVILMGLAILGVPIPGISALILSEWRPHVELRPMGYLTSALMGVFFAAGWTPCVGPTLGAILTLTFQQETVGQALGLLAAYAAGLGIPFLAIALLLDRALAGMRRMRRFLPALQAISGVFLVFVGAMVLLDALRFFFPGFEAPPWVPTFTHLRVWTFRMGLFLDVGPGVGLGYPVAFLAGLLSFFSPCVFPLVPAYLGYLSGRALGGTYA</sequence>
<feature type="transmembrane region" description="Helical" evidence="1">
    <location>
        <begin position="20"/>
        <end position="46"/>
    </location>
</feature>
<dbReference type="OrthoDB" id="9803065at2"/>
<dbReference type="Proteomes" id="UP000197025">
    <property type="component" value="Unassembled WGS sequence"/>
</dbReference>
<feature type="transmembrane region" description="Helical" evidence="1">
    <location>
        <begin position="92"/>
        <end position="120"/>
    </location>
</feature>
<dbReference type="InParanoid" id="A0A212QSJ4"/>
<proteinExistence type="predicted"/>
<evidence type="ECO:0000256" key="1">
    <source>
        <dbReference type="SAM" id="Phobius"/>
    </source>
</evidence>
<organism evidence="2 3">
    <name type="scientific">Thermoflexus hugenholtzii JAD2</name>
    <dbReference type="NCBI Taxonomy" id="877466"/>
    <lineage>
        <taxon>Bacteria</taxon>
        <taxon>Bacillati</taxon>
        <taxon>Chloroflexota</taxon>
        <taxon>Thermoflexia</taxon>
        <taxon>Thermoflexales</taxon>
        <taxon>Thermoflexaceae</taxon>
        <taxon>Thermoflexus</taxon>
    </lineage>
</organism>
<protein>
    <submittedName>
        <fullName evidence="2">Cytochrome c-type biogenesis protein</fullName>
    </submittedName>
</protein>
<dbReference type="PANTHER" id="PTHR31272">
    <property type="entry name" value="CYTOCHROME C-TYPE BIOGENESIS PROTEIN HI_1454-RELATED"/>
    <property type="match status" value="1"/>
</dbReference>
<keyword evidence="1" id="KW-0472">Membrane</keyword>
<accession>A0A212QSJ4</accession>